<feature type="compositionally biased region" description="Low complexity" evidence="3">
    <location>
        <begin position="407"/>
        <end position="417"/>
    </location>
</feature>
<dbReference type="InterPro" id="IPR042470">
    <property type="entry name" value="RMI1_N_C_sf"/>
</dbReference>
<dbReference type="AlphaFoldDB" id="A0AAD8Y4S1"/>
<comment type="caution">
    <text evidence="5">The sequence shown here is derived from an EMBL/GenBank/DDBJ whole genome shotgun (WGS) entry which is preliminary data.</text>
</comment>
<organism evidence="5 6">
    <name type="scientific">Skeletonema marinoi</name>
    <dbReference type="NCBI Taxonomy" id="267567"/>
    <lineage>
        <taxon>Eukaryota</taxon>
        <taxon>Sar</taxon>
        <taxon>Stramenopiles</taxon>
        <taxon>Ochrophyta</taxon>
        <taxon>Bacillariophyta</taxon>
        <taxon>Coscinodiscophyceae</taxon>
        <taxon>Thalassiosirophycidae</taxon>
        <taxon>Thalassiosirales</taxon>
        <taxon>Skeletonemataceae</taxon>
        <taxon>Skeletonema</taxon>
        <taxon>Skeletonema marinoi-dohrnii complex</taxon>
    </lineage>
</organism>
<dbReference type="InterPro" id="IPR013894">
    <property type="entry name" value="RMI1_OB"/>
</dbReference>
<dbReference type="GO" id="GO:0000724">
    <property type="term" value="P:double-strand break repair via homologous recombination"/>
    <property type="evidence" value="ECO:0007669"/>
    <property type="project" value="TreeGrafter"/>
</dbReference>
<feature type="compositionally biased region" description="Polar residues" evidence="3">
    <location>
        <begin position="460"/>
        <end position="471"/>
    </location>
</feature>
<feature type="compositionally biased region" description="Polar residues" evidence="3">
    <location>
        <begin position="396"/>
        <end position="406"/>
    </location>
</feature>
<dbReference type="EMBL" id="JATAAI010000017">
    <property type="protein sequence ID" value="KAK1739701.1"/>
    <property type="molecule type" value="Genomic_DNA"/>
</dbReference>
<feature type="compositionally biased region" description="Polar residues" evidence="3">
    <location>
        <begin position="351"/>
        <end position="388"/>
    </location>
</feature>
<feature type="region of interest" description="Disordered" evidence="3">
    <location>
        <begin position="147"/>
        <end position="173"/>
    </location>
</feature>
<dbReference type="Gene3D" id="2.40.50.770">
    <property type="entry name" value="RecQ-mediated genome instability protein Rmi1, C-terminal domain"/>
    <property type="match status" value="1"/>
</dbReference>
<evidence type="ECO:0000256" key="3">
    <source>
        <dbReference type="SAM" id="MobiDB-lite"/>
    </source>
</evidence>
<dbReference type="Pfam" id="PF08585">
    <property type="entry name" value="RMI1_N_C"/>
    <property type="match status" value="1"/>
</dbReference>
<accession>A0AAD8Y4S1</accession>
<feature type="compositionally biased region" description="Low complexity" evidence="3">
    <location>
        <begin position="98"/>
        <end position="110"/>
    </location>
</feature>
<evidence type="ECO:0000256" key="1">
    <source>
        <dbReference type="ARBA" id="ARBA00006395"/>
    </source>
</evidence>
<keyword evidence="6" id="KW-1185">Reference proteome</keyword>
<feature type="region of interest" description="Disordered" evidence="3">
    <location>
        <begin position="97"/>
        <end position="117"/>
    </location>
</feature>
<dbReference type="GO" id="GO:0000712">
    <property type="term" value="P:resolution of meiotic recombination intermediates"/>
    <property type="evidence" value="ECO:0007669"/>
    <property type="project" value="TreeGrafter"/>
</dbReference>
<sequence>MSSLNQVRDRLEKEAGVSPSITWLSRCLRHIREANNGGGTNGSGASIDQVESDGIWDQIRHSDLRNVIREPSNDASNDSTTVTTAIQLRRAIAQSKMSNNNNNSNASNNSGQHQSSKVCLPPQFQLMIQLEEVIDATMNSEQQLASMGGNNNLAASNNGNSNNNGNNNYGQGNRSEKWRCLKMVFSDGYYSNGSASPPANNNVNDQENDVIIYAMETSPITNLSTASVPGTKILLHGPIQIRFGLLQLSDENAFVIGGQVPSWRDIWTKAREKAQREKGLGVDPTIKALIWNPLMGDEEEADEGEGESGDVTAPRAPPPLVVPPPPQHPVLPNQTLPVITPNHATDGRAQNLATNNNTSATQNRSFQNGSTNNSSTSRAAGSLRQTTLDAYPKQNRAATSNPYQRSNQNNTTTQQTTMHNKNPYQQKQQQEQQQQQQVSNPYASANQQRQQSQPQPQQQKTNPYASLRPSQTSKSSSTSTASLAKSLSKSGINESKDQDDAIDLTESPADFSNKIVSSSVAQVAISSASSRNITPNSNANSGKSGLSGNLSFSEFKALMQSLRHNRVLYEQHYGKEIVVLCKISPGNENKVFNIVKGGGDKKSKVKKEKKYKFFLVSTFYGPKQSDGPIACQVESVLMEPFFGEYSPAEVRKFSREDKVRGNRIVTQSSTAFIHELSSLGRVHIKLMLKADEFFEKISSMPSDAWLEDTKNPLLIVVKRTSI</sequence>
<proteinExistence type="inferred from homology"/>
<feature type="domain" description="RecQ mediated genome instability protein 1 OB-fold" evidence="4">
    <location>
        <begin position="211"/>
        <end position="270"/>
    </location>
</feature>
<protein>
    <recommendedName>
        <fullName evidence="2">RecQ-mediated genome instability protein 1</fullName>
    </recommendedName>
</protein>
<feature type="compositionally biased region" description="Low complexity" evidence="3">
    <location>
        <begin position="472"/>
        <end position="490"/>
    </location>
</feature>
<feature type="compositionally biased region" description="Low complexity" evidence="3">
    <location>
        <begin position="447"/>
        <end position="459"/>
    </location>
</feature>
<name>A0AAD8Y4S1_9STRA</name>
<feature type="compositionally biased region" description="Low complexity" evidence="3">
    <location>
        <begin position="425"/>
        <end position="437"/>
    </location>
</feature>
<dbReference type="GO" id="GO:0016604">
    <property type="term" value="C:nuclear body"/>
    <property type="evidence" value="ECO:0007669"/>
    <property type="project" value="TreeGrafter"/>
</dbReference>
<evidence type="ECO:0000313" key="5">
    <source>
        <dbReference type="EMBL" id="KAK1739701.1"/>
    </source>
</evidence>
<feature type="compositionally biased region" description="Acidic residues" evidence="3">
    <location>
        <begin position="298"/>
        <end position="308"/>
    </location>
</feature>
<feature type="compositionally biased region" description="Pro residues" evidence="3">
    <location>
        <begin position="315"/>
        <end position="329"/>
    </location>
</feature>
<comment type="similarity">
    <text evidence="1">Belongs to the RMI1 family.</text>
</comment>
<evidence type="ECO:0000256" key="2">
    <source>
        <dbReference type="ARBA" id="ARBA00018987"/>
    </source>
</evidence>
<gene>
    <name evidence="5" type="ORF">QTG54_009460</name>
</gene>
<reference evidence="5" key="1">
    <citation type="submission" date="2023-06" db="EMBL/GenBank/DDBJ databases">
        <title>Survivors Of The Sea: Transcriptome response of Skeletonema marinoi to long-term dormancy.</title>
        <authorList>
            <person name="Pinder M.I.M."/>
            <person name="Kourtchenko O."/>
            <person name="Robertson E.K."/>
            <person name="Larsson T."/>
            <person name="Maumus F."/>
            <person name="Osuna-Cruz C.M."/>
            <person name="Vancaester E."/>
            <person name="Stenow R."/>
            <person name="Vandepoele K."/>
            <person name="Ploug H."/>
            <person name="Bruchert V."/>
            <person name="Godhe A."/>
            <person name="Topel M."/>
        </authorList>
    </citation>
    <scope>NUCLEOTIDE SEQUENCE</scope>
    <source>
        <strain evidence="5">R05AC</strain>
    </source>
</reference>
<dbReference type="PANTHER" id="PTHR14790:SF15">
    <property type="entry name" value="RECQ-MEDIATED GENOME INSTABILITY PROTEIN 1"/>
    <property type="match status" value="1"/>
</dbReference>
<dbReference type="GO" id="GO:0031422">
    <property type="term" value="C:RecQ family helicase-topoisomerase III complex"/>
    <property type="evidence" value="ECO:0007669"/>
    <property type="project" value="TreeGrafter"/>
</dbReference>
<feature type="region of interest" description="Disordered" evidence="3">
    <location>
        <begin position="298"/>
        <end position="499"/>
    </location>
</feature>
<evidence type="ECO:0000259" key="4">
    <source>
        <dbReference type="Pfam" id="PF08585"/>
    </source>
</evidence>
<dbReference type="PANTHER" id="PTHR14790">
    <property type="entry name" value="RECQ-MEDIATED GENOME INSTABILITY PROTEIN 1 RMI1"/>
    <property type="match status" value="1"/>
</dbReference>
<evidence type="ECO:0000313" key="6">
    <source>
        <dbReference type="Proteomes" id="UP001224775"/>
    </source>
</evidence>
<dbReference type="Proteomes" id="UP001224775">
    <property type="component" value="Unassembled WGS sequence"/>
</dbReference>